<keyword evidence="3" id="KW-0238">DNA-binding</keyword>
<evidence type="ECO:0000313" key="7">
    <source>
        <dbReference type="Proteomes" id="UP001366060"/>
    </source>
</evidence>
<dbReference type="EMBL" id="JBAKBA010000001">
    <property type="protein sequence ID" value="MEL0657710.1"/>
    <property type="molecule type" value="Genomic_DNA"/>
</dbReference>
<comment type="similarity">
    <text evidence="1">Belongs to the LysR transcriptional regulatory family.</text>
</comment>
<dbReference type="Proteomes" id="UP001366060">
    <property type="component" value="Unassembled WGS sequence"/>
</dbReference>
<dbReference type="SUPFAM" id="SSF53850">
    <property type="entry name" value="Periplasmic binding protein-like II"/>
    <property type="match status" value="1"/>
</dbReference>
<dbReference type="Pfam" id="PF03466">
    <property type="entry name" value="LysR_substrate"/>
    <property type="match status" value="1"/>
</dbReference>
<dbReference type="Gene3D" id="3.40.190.10">
    <property type="entry name" value="Periplasmic binding protein-like II"/>
    <property type="match status" value="2"/>
</dbReference>
<proteinExistence type="inferred from homology"/>
<accession>A0ABU9H766</accession>
<evidence type="ECO:0000259" key="5">
    <source>
        <dbReference type="PROSITE" id="PS50931"/>
    </source>
</evidence>
<name>A0ABU9H766_9GAMM</name>
<dbReference type="InterPro" id="IPR036390">
    <property type="entry name" value="WH_DNA-bd_sf"/>
</dbReference>
<keyword evidence="4" id="KW-0804">Transcription</keyword>
<dbReference type="PROSITE" id="PS50931">
    <property type="entry name" value="HTH_LYSR"/>
    <property type="match status" value="1"/>
</dbReference>
<dbReference type="CDD" id="cd05466">
    <property type="entry name" value="PBP2_LTTR_substrate"/>
    <property type="match status" value="1"/>
</dbReference>
<keyword evidence="2" id="KW-0805">Transcription regulation</keyword>
<reference evidence="6 7" key="1">
    <citation type="submission" date="2024-02" db="EMBL/GenBank/DDBJ databases">
        <title>Bacteria isolated from the canopy kelp, Nereocystis luetkeana.</title>
        <authorList>
            <person name="Pfister C.A."/>
            <person name="Younker I.T."/>
            <person name="Light S.H."/>
        </authorList>
    </citation>
    <scope>NUCLEOTIDE SEQUENCE [LARGE SCALE GENOMIC DNA]</scope>
    <source>
        <strain evidence="6 7">TI.2.07</strain>
    </source>
</reference>
<dbReference type="InterPro" id="IPR005119">
    <property type="entry name" value="LysR_subst-bd"/>
</dbReference>
<evidence type="ECO:0000256" key="1">
    <source>
        <dbReference type="ARBA" id="ARBA00009437"/>
    </source>
</evidence>
<dbReference type="Gene3D" id="1.10.10.10">
    <property type="entry name" value="Winged helix-like DNA-binding domain superfamily/Winged helix DNA-binding domain"/>
    <property type="match status" value="1"/>
</dbReference>
<evidence type="ECO:0000256" key="2">
    <source>
        <dbReference type="ARBA" id="ARBA00023015"/>
    </source>
</evidence>
<evidence type="ECO:0000313" key="6">
    <source>
        <dbReference type="EMBL" id="MEL0657710.1"/>
    </source>
</evidence>
<keyword evidence="7" id="KW-1185">Reference proteome</keyword>
<dbReference type="PANTHER" id="PTHR30126:SF98">
    <property type="entry name" value="HTH-TYPE TRANSCRIPTIONAL ACTIVATOR BAUR"/>
    <property type="match status" value="1"/>
</dbReference>
<gene>
    <name evidence="6" type="ORF">V6255_01055</name>
</gene>
<evidence type="ECO:0000256" key="3">
    <source>
        <dbReference type="ARBA" id="ARBA00023125"/>
    </source>
</evidence>
<sequence>MNTHSIIPKPIAEYDLRLLRIFVSVVEHGGFSAAEKALRITRSTISVHMSNLETRMKLKLCMRGRGGFSLTEEGQLVYRAVINLFDSLNDFSLIVGTLGKELSGEIVILCADQLDKNKQKKLANMIEIVHCKAPNLHITLDGDSISNIEKLLLKDKAHIGIFPGYQKIEGLSYTPLTSEPIYLCCGKKHPFFNKVDTHITPEDLASASTIHPGIDVEENGRKQLSKLNLNAKAYQFDMRKTMILSGQYLGYMPQSYIQQELNMGEIRIIQPSTLTYQFNLSLVHKKVSIEPNKVELLQSAFKVAFDLVEK</sequence>
<dbReference type="InterPro" id="IPR036388">
    <property type="entry name" value="WH-like_DNA-bd_sf"/>
</dbReference>
<dbReference type="SUPFAM" id="SSF46785">
    <property type="entry name" value="Winged helix' DNA-binding domain"/>
    <property type="match status" value="1"/>
</dbReference>
<organism evidence="6 7">
    <name type="scientific">Psychromonas arctica</name>
    <dbReference type="NCBI Taxonomy" id="168275"/>
    <lineage>
        <taxon>Bacteria</taxon>
        <taxon>Pseudomonadati</taxon>
        <taxon>Pseudomonadota</taxon>
        <taxon>Gammaproteobacteria</taxon>
        <taxon>Alteromonadales</taxon>
        <taxon>Psychromonadaceae</taxon>
        <taxon>Psychromonas</taxon>
    </lineage>
</organism>
<dbReference type="PANTHER" id="PTHR30126">
    <property type="entry name" value="HTH-TYPE TRANSCRIPTIONAL REGULATOR"/>
    <property type="match status" value="1"/>
</dbReference>
<dbReference type="Pfam" id="PF00126">
    <property type="entry name" value="HTH_1"/>
    <property type="match status" value="1"/>
</dbReference>
<comment type="caution">
    <text evidence="6">The sequence shown here is derived from an EMBL/GenBank/DDBJ whole genome shotgun (WGS) entry which is preliminary data.</text>
</comment>
<protein>
    <submittedName>
        <fullName evidence="6">LysR family transcriptional regulator</fullName>
    </submittedName>
</protein>
<dbReference type="InterPro" id="IPR000847">
    <property type="entry name" value="LysR_HTH_N"/>
</dbReference>
<dbReference type="RefSeq" id="WP_341626471.1">
    <property type="nucleotide sequence ID" value="NZ_JBAKBA010000001.1"/>
</dbReference>
<feature type="domain" description="HTH lysR-type" evidence="5">
    <location>
        <begin position="14"/>
        <end position="71"/>
    </location>
</feature>
<evidence type="ECO:0000256" key="4">
    <source>
        <dbReference type="ARBA" id="ARBA00023163"/>
    </source>
</evidence>